<proteinExistence type="predicted"/>
<gene>
    <name evidence="1" type="ORF">Golob_017714</name>
</gene>
<protein>
    <submittedName>
        <fullName evidence="1">Uncharacterized protein</fullName>
    </submittedName>
</protein>
<dbReference type="EMBL" id="JABEZX010000007">
    <property type="protein sequence ID" value="MBA0560838.1"/>
    <property type="molecule type" value="Genomic_DNA"/>
</dbReference>
<dbReference type="Proteomes" id="UP000593572">
    <property type="component" value="Unassembled WGS sequence"/>
</dbReference>
<sequence length="95" mass="10635">MELQRPSKSLTFAMAHFQRAPPYKHGACKARNWSRSILPMVRHVPREANLVVDRIANMVVVDMEGVNDLTIAPTDLLESLQSDKDNGPFDCTSVV</sequence>
<evidence type="ECO:0000313" key="1">
    <source>
        <dbReference type="EMBL" id="MBA0560838.1"/>
    </source>
</evidence>
<keyword evidence="2" id="KW-1185">Reference proteome</keyword>
<name>A0A7J8M815_9ROSI</name>
<organism evidence="1 2">
    <name type="scientific">Gossypium lobatum</name>
    <dbReference type="NCBI Taxonomy" id="34289"/>
    <lineage>
        <taxon>Eukaryota</taxon>
        <taxon>Viridiplantae</taxon>
        <taxon>Streptophyta</taxon>
        <taxon>Embryophyta</taxon>
        <taxon>Tracheophyta</taxon>
        <taxon>Spermatophyta</taxon>
        <taxon>Magnoliopsida</taxon>
        <taxon>eudicotyledons</taxon>
        <taxon>Gunneridae</taxon>
        <taxon>Pentapetalae</taxon>
        <taxon>rosids</taxon>
        <taxon>malvids</taxon>
        <taxon>Malvales</taxon>
        <taxon>Malvaceae</taxon>
        <taxon>Malvoideae</taxon>
        <taxon>Gossypium</taxon>
    </lineage>
</organism>
<accession>A0A7J8M815</accession>
<comment type="caution">
    <text evidence="1">The sequence shown here is derived from an EMBL/GenBank/DDBJ whole genome shotgun (WGS) entry which is preliminary data.</text>
</comment>
<dbReference type="AlphaFoldDB" id="A0A7J8M815"/>
<evidence type="ECO:0000313" key="2">
    <source>
        <dbReference type="Proteomes" id="UP000593572"/>
    </source>
</evidence>
<reference evidence="1 2" key="1">
    <citation type="journal article" date="2019" name="Genome Biol. Evol.">
        <title>Insights into the evolution of the New World diploid cottons (Gossypium, subgenus Houzingenia) based on genome sequencing.</title>
        <authorList>
            <person name="Grover C.E."/>
            <person name="Arick M.A. 2nd"/>
            <person name="Thrash A."/>
            <person name="Conover J.L."/>
            <person name="Sanders W.S."/>
            <person name="Peterson D.G."/>
            <person name="Frelichowski J.E."/>
            <person name="Scheffler J.A."/>
            <person name="Scheffler B.E."/>
            <person name="Wendel J.F."/>
        </authorList>
    </citation>
    <scope>NUCLEOTIDE SEQUENCE [LARGE SCALE GENOMIC DNA]</scope>
    <source>
        <strain evidence="1">157</strain>
        <tissue evidence="1">Leaf</tissue>
    </source>
</reference>